<dbReference type="Pfam" id="PF13837">
    <property type="entry name" value="Myb_DNA-bind_4"/>
    <property type="match status" value="1"/>
</dbReference>
<protein>
    <recommendedName>
        <fullName evidence="2">Myb/SANT-like DNA-binding domain-containing protein</fullName>
    </recommendedName>
</protein>
<evidence type="ECO:0000259" key="2">
    <source>
        <dbReference type="Pfam" id="PF13837"/>
    </source>
</evidence>
<evidence type="ECO:0000313" key="3">
    <source>
        <dbReference type="EMBL" id="KAJ7313833.1"/>
    </source>
</evidence>
<dbReference type="PANTHER" id="PTHR47595">
    <property type="entry name" value="HEAT SHOCK 70 KDA PROTEIN 14"/>
    <property type="match status" value="1"/>
</dbReference>
<dbReference type="OrthoDB" id="691673at2759"/>
<dbReference type="AlphaFoldDB" id="A0A9Q0XHD8"/>
<evidence type="ECO:0000256" key="1">
    <source>
        <dbReference type="SAM" id="MobiDB-lite"/>
    </source>
</evidence>
<dbReference type="InterPro" id="IPR044822">
    <property type="entry name" value="Myb_DNA-bind_4"/>
</dbReference>
<comment type="caution">
    <text evidence="3">The sequence shown here is derived from an EMBL/GenBank/DDBJ whole genome shotgun (WGS) entry which is preliminary data.</text>
</comment>
<keyword evidence="4" id="KW-1185">Reference proteome</keyword>
<dbReference type="PANTHER" id="PTHR47595:SF1">
    <property type="entry name" value="MYB_SANT-LIKE DNA-BINDING DOMAIN-CONTAINING PROTEIN"/>
    <property type="match status" value="1"/>
</dbReference>
<dbReference type="Proteomes" id="UP001142489">
    <property type="component" value="Unassembled WGS sequence"/>
</dbReference>
<name>A0A9Q0XHD8_9SAUR</name>
<proteinExistence type="predicted"/>
<accession>A0A9Q0XHD8</accession>
<gene>
    <name evidence="3" type="ORF">JRQ81_005574</name>
</gene>
<reference evidence="3" key="1">
    <citation type="journal article" date="2023" name="DNA Res.">
        <title>Chromosome-level genome assembly of Phrynocephalus forsythii using third-generation DNA sequencing and Hi-C analysis.</title>
        <authorList>
            <person name="Qi Y."/>
            <person name="Zhao W."/>
            <person name="Zhao Y."/>
            <person name="Niu C."/>
            <person name="Cao S."/>
            <person name="Zhang Y."/>
        </authorList>
    </citation>
    <scope>NUCLEOTIDE SEQUENCE</scope>
    <source>
        <tissue evidence="3">Muscle</tissue>
    </source>
</reference>
<dbReference type="EMBL" id="JAPFRF010000012">
    <property type="protein sequence ID" value="KAJ7313833.1"/>
    <property type="molecule type" value="Genomic_DNA"/>
</dbReference>
<feature type="compositionally biased region" description="Basic and acidic residues" evidence="1">
    <location>
        <begin position="38"/>
        <end position="56"/>
    </location>
</feature>
<feature type="region of interest" description="Disordered" evidence="1">
    <location>
        <begin position="33"/>
        <end position="91"/>
    </location>
</feature>
<evidence type="ECO:0000313" key="4">
    <source>
        <dbReference type="Proteomes" id="UP001142489"/>
    </source>
</evidence>
<dbReference type="Gene3D" id="1.10.10.60">
    <property type="entry name" value="Homeodomain-like"/>
    <property type="match status" value="1"/>
</dbReference>
<organism evidence="3 4">
    <name type="scientific">Phrynocephalus forsythii</name>
    <dbReference type="NCBI Taxonomy" id="171643"/>
    <lineage>
        <taxon>Eukaryota</taxon>
        <taxon>Metazoa</taxon>
        <taxon>Chordata</taxon>
        <taxon>Craniata</taxon>
        <taxon>Vertebrata</taxon>
        <taxon>Euteleostomi</taxon>
        <taxon>Lepidosauria</taxon>
        <taxon>Squamata</taxon>
        <taxon>Bifurcata</taxon>
        <taxon>Unidentata</taxon>
        <taxon>Episquamata</taxon>
        <taxon>Toxicofera</taxon>
        <taxon>Iguania</taxon>
        <taxon>Acrodonta</taxon>
        <taxon>Agamidae</taxon>
        <taxon>Agaminae</taxon>
        <taxon>Phrynocephalus</taxon>
    </lineage>
</organism>
<sequence>MATKLESHGHLGFHAATLFQQATPAQVKVEAEEIPVSDFRKDQDGDKQFCPRRGAEQEEGQIEYKLSRVSGKDPQSPQEMGLKGQRTTSCEKLHTPNWEEKETRAFLSIWGHEHLQKMLQHQSQDEEVYKKIAGQMVALGYDRDWEQCRQRAKELCRGYKDVRDQNWHTECGRQMWQYFEDLDAIPGCR</sequence>
<feature type="domain" description="Myb/SANT-like DNA-binding" evidence="2">
    <location>
        <begin position="96"/>
        <end position="185"/>
    </location>
</feature>